<protein>
    <submittedName>
        <fullName evidence="1">Uncharacterized protein</fullName>
    </submittedName>
</protein>
<organism evidence="1 2">
    <name type="scientific">Streptomyces phaeoluteigriseus</name>
    <dbReference type="NCBI Taxonomy" id="114686"/>
    <lineage>
        <taxon>Bacteria</taxon>
        <taxon>Bacillati</taxon>
        <taxon>Actinomycetota</taxon>
        <taxon>Actinomycetes</taxon>
        <taxon>Kitasatosporales</taxon>
        <taxon>Streptomycetaceae</taxon>
        <taxon>Streptomyces</taxon>
        <taxon>Streptomyces aurantiacus group</taxon>
    </lineage>
</organism>
<comment type="caution">
    <text evidence="1">The sequence shown here is derived from an EMBL/GenBank/DDBJ whole genome shotgun (WGS) entry which is preliminary data.</text>
</comment>
<sequence length="85" mass="8829">MLGDSDEPGLDPAWIALVPGDLPFRHFAPGGVFHFAGSVARPDPHRRDYGVAKIAHGACCSMLHPSAPTAAAEPTSCGRRCGCAC</sequence>
<proteinExistence type="predicted"/>
<gene>
    <name evidence="1" type="ORF">BM536_036085</name>
</gene>
<dbReference type="Proteomes" id="UP000184286">
    <property type="component" value="Unassembled WGS sequence"/>
</dbReference>
<reference evidence="2" key="1">
    <citation type="submission" date="2016-11" db="EMBL/GenBank/DDBJ databases">
        <authorList>
            <person name="Schniete J.K."/>
            <person name="Salih T."/>
            <person name="Algora Gallardo L."/>
            <person name="Martinez Fernandez S."/>
            <person name="Herron P.R."/>
        </authorList>
    </citation>
    <scope>NUCLEOTIDE SEQUENCE [LARGE SCALE GENOMIC DNA]</scope>
    <source>
        <strain evidence="2">DSM 41896</strain>
    </source>
</reference>
<accession>A0A1V6MI75</accession>
<evidence type="ECO:0000313" key="1">
    <source>
        <dbReference type="EMBL" id="OQD52056.1"/>
    </source>
</evidence>
<evidence type="ECO:0000313" key="2">
    <source>
        <dbReference type="Proteomes" id="UP000184286"/>
    </source>
</evidence>
<reference evidence="1 2" key="2">
    <citation type="submission" date="2017-02" db="EMBL/GenBank/DDBJ databases">
        <title>Draft genome sequence of Streptomyces phaeoluteigriseus type strain DSM41896.</title>
        <authorList>
            <person name="Salih T.S."/>
            <person name="Algora Gallardo L."/>
            <person name="Melo Santos T."/>
            <person name="Filgueira Martinez S."/>
            <person name="Herron P.R."/>
        </authorList>
    </citation>
    <scope>NUCLEOTIDE SEQUENCE [LARGE SCALE GENOMIC DNA]</scope>
    <source>
        <strain evidence="1 2">DSM 41896</strain>
    </source>
</reference>
<name>A0A1V6MI75_9ACTN</name>
<dbReference type="AlphaFoldDB" id="A0A1V6MI75"/>
<dbReference type="EMBL" id="MPOH02000022">
    <property type="protein sequence ID" value="OQD52056.1"/>
    <property type="molecule type" value="Genomic_DNA"/>
</dbReference>